<dbReference type="KEGG" id="mmuc:C1S78_026430"/>
<dbReference type="RefSeq" id="WP_053855244.1">
    <property type="nucleotide sequence ID" value="NZ_ANBS01000038.1"/>
</dbReference>
<organism evidence="3">
    <name type="scientific">Mycolicibacterium mucogenicum DSM 44124</name>
    <dbReference type="NCBI Taxonomy" id="1226753"/>
    <lineage>
        <taxon>Bacteria</taxon>
        <taxon>Bacillati</taxon>
        <taxon>Actinomycetota</taxon>
        <taxon>Actinomycetes</taxon>
        <taxon>Mycobacteriales</taxon>
        <taxon>Mycobacteriaceae</taxon>
        <taxon>Mycolicibacterium</taxon>
    </lineage>
</organism>
<dbReference type="AlphaFoldDB" id="A0A8H2JGN7"/>
<protein>
    <submittedName>
        <fullName evidence="3">DUF2303 domain-containing protein</fullName>
    </submittedName>
    <submittedName>
        <fullName evidence="2">DUF2303 family protein</fullName>
    </submittedName>
</protein>
<accession>A0A8H2JGN7</accession>
<reference evidence="3" key="1">
    <citation type="submission" date="2018-01" db="EMBL/GenBank/DDBJ databases">
        <title>Comparative genomics of Mycobacterium mucogenicum and Mycobacterium neoaurum clade members emphasizing tRNA and non-coding RNA.</title>
        <authorList>
            <person name="Behra P.R.K."/>
            <person name="Pettersson B.M.F."/>
            <person name="Das S."/>
            <person name="Dasgupta S."/>
            <person name="Kirsebom L.A."/>
        </authorList>
    </citation>
    <scope>NUCLEOTIDE SEQUENCE</scope>
    <source>
        <strain evidence="3">DSM 44124</strain>
    </source>
</reference>
<proteinExistence type="predicted"/>
<name>A0A8H2JGN7_MYCMU</name>
<reference evidence="2 4" key="3">
    <citation type="journal article" date="2019" name="Sci. Rep.">
        <title>Insight into the biology of Mycobacterium mucogenicum and Mycobacterium neoaurum clade members.</title>
        <authorList>
            <person name="Behra P.R.K."/>
            <person name="Pettersson B.M.F."/>
            <person name="Ramesh M."/>
            <person name="Dasgupta S."/>
            <person name="Kirsebom L.A."/>
        </authorList>
    </citation>
    <scope>NUCLEOTIDE SEQUENCE [LARGE SCALE GENOMIC DNA]</scope>
    <source>
        <strain evidence="2 4">DSM 44124</strain>
    </source>
</reference>
<dbReference type="Proteomes" id="UP000309231">
    <property type="component" value="Chromosome"/>
</dbReference>
<reference evidence="2 4" key="2">
    <citation type="journal article" date="2019" name="BMC Evol. Biol.">
        <title>Comparative genomics of Mycobacterium mucogenicum and Mycobacterium neoaurum clade members emphasizing tRNA and non-coding RNA.</title>
        <authorList>
            <person name="Behra P.R.K."/>
            <person name="Pettersson B.M.F."/>
            <person name="Das S."/>
            <person name="Dasgupta S."/>
            <person name="Kirsebom L.A."/>
        </authorList>
    </citation>
    <scope>NUCLEOTIDE SEQUENCE [LARGE SCALE GENOMIC DNA]</scope>
    <source>
        <strain evidence="2 4">DSM 44124</strain>
    </source>
</reference>
<dbReference type="EMBL" id="POTL01000001">
    <property type="protein sequence ID" value="TLH55438.1"/>
    <property type="molecule type" value="Genomic_DNA"/>
</dbReference>
<dbReference type="InterPro" id="IPR019276">
    <property type="entry name" value="DUF2303"/>
</dbReference>
<gene>
    <name evidence="2" type="ORF">C1S78_026430</name>
    <name evidence="3" type="ORF">C1S78_26395</name>
</gene>
<evidence type="ECO:0000313" key="2">
    <source>
        <dbReference type="EMBL" id="QPG68912.1"/>
    </source>
</evidence>
<dbReference type="EMBL" id="CP062008">
    <property type="protein sequence ID" value="QPG68912.1"/>
    <property type="molecule type" value="Genomic_DNA"/>
</dbReference>
<dbReference type="Pfam" id="PF10065">
    <property type="entry name" value="DUF2303"/>
    <property type="match status" value="1"/>
</dbReference>
<keyword evidence="4" id="KW-1185">Reference proteome</keyword>
<evidence type="ECO:0000256" key="1">
    <source>
        <dbReference type="SAM" id="MobiDB-lite"/>
    </source>
</evidence>
<dbReference type="GeneID" id="76728498"/>
<evidence type="ECO:0000313" key="4">
    <source>
        <dbReference type="Proteomes" id="UP000309231"/>
    </source>
</evidence>
<feature type="region of interest" description="Disordered" evidence="1">
    <location>
        <begin position="1"/>
        <end position="22"/>
    </location>
</feature>
<sequence length="296" mass="33252">MAPTEDDTPNVIGTITFDDPPAMVRGGDTFNTPHQAQHFTTGEPHAMHIVSVTEQRGLQSERIVDDETVYPTPWRPKGTRTVTEMDSFLQELTRRPLPEATGTLWGNAERGTIKAIYNDHAGGDGGVAGWRDDALELKLKSDPDWVKWHEISEKYMGQHRFGDIIEELRHTIKSPDQADLLEIIDSIRTSTNGEFESDLNKANGSQKLAYKKEVSARAGAVGRELEVPQTITLSLRPWEGHPTLYDVHAYFRLDVTEGQLKLAVKLFPTREIVRQAWEEVTTRVTNDIGLPVYAQP</sequence>
<evidence type="ECO:0000313" key="3">
    <source>
        <dbReference type="EMBL" id="TLH55438.1"/>
    </source>
</evidence>